<feature type="domain" description="Vitamin K epoxide reductase" evidence="11">
    <location>
        <begin position="1"/>
        <end position="139"/>
    </location>
</feature>
<keyword evidence="13" id="KW-1185">Reference proteome</keyword>
<dbReference type="Pfam" id="PF07884">
    <property type="entry name" value="VKOR"/>
    <property type="match status" value="1"/>
</dbReference>
<feature type="transmembrane region" description="Helical" evidence="10">
    <location>
        <begin position="62"/>
        <end position="80"/>
    </location>
</feature>
<dbReference type="InterPro" id="IPR038354">
    <property type="entry name" value="VKOR_sf"/>
</dbReference>
<keyword evidence="4" id="KW-0874">Quinone</keyword>
<accession>A0ABY8HBD0</accession>
<evidence type="ECO:0000313" key="12">
    <source>
        <dbReference type="EMBL" id="WFP17913.1"/>
    </source>
</evidence>
<name>A0ABY8HBD0_9MICC</name>
<evidence type="ECO:0000313" key="13">
    <source>
        <dbReference type="Proteomes" id="UP001219037"/>
    </source>
</evidence>
<dbReference type="InterPro" id="IPR012932">
    <property type="entry name" value="VKOR"/>
</dbReference>
<evidence type="ECO:0000256" key="4">
    <source>
        <dbReference type="ARBA" id="ARBA00022719"/>
    </source>
</evidence>
<dbReference type="RefSeq" id="WP_278159755.1">
    <property type="nucleotide sequence ID" value="NZ_CP121252.1"/>
</dbReference>
<evidence type="ECO:0000256" key="6">
    <source>
        <dbReference type="ARBA" id="ARBA00023002"/>
    </source>
</evidence>
<evidence type="ECO:0000256" key="3">
    <source>
        <dbReference type="ARBA" id="ARBA00022692"/>
    </source>
</evidence>
<dbReference type="Proteomes" id="UP001219037">
    <property type="component" value="Chromosome"/>
</dbReference>
<sequence length="183" mass="20325">MAWTLLITGLIGMGATITLVYERVQLWMDPNHVTSCDINPWVSCGQVMQNWQATLFGFPNQFIGMVAFPIVITVAMTLFAGARLPRWYWLSLNVGVALGFIFCVWLWSQSVFVISVLCLYCIIVWAAMIPMVVLVTVRNMVCGVLPVSERAASLASMLAWPVIVLLYVAVAASILLRFSNAFI</sequence>
<keyword evidence="8" id="KW-1015">Disulfide bond</keyword>
<evidence type="ECO:0000256" key="1">
    <source>
        <dbReference type="ARBA" id="ARBA00004141"/>
    </source>
</evidence>
<evidence type="ECO:0000259" key="11">
    <source>
        <dbReference type="SMART" id="SM00756"/>
    </source>
</evidence>
<evidence type="ECO:0000256" key="7">
    <source>
        <dbReference type="ARBA" id="ARBA00023136"/>
    </source>
</evidence>
<feature type="transmembrane region" description="Helical" evidence="10">
    <location>
        <begin position="87"/>
        <end position="107"/>
    </location>
</feature>
<evidence type="ECO:0000256" key="9">
    <source>
        <dbReference type="ARBA" id="ARBA00023284"/>
    </source>
</evidence>
<gene>
    <name evidence="12" type="ORF">P8192_07105</name>
</gene>
<comment type="subcellular location">
    <subcellularLocation>
        <location evidence="1">Membrane</location>
        <topology evidence="1">Multi-pass membrane protein</topology>
    </subcellularLocation>
</comment>
<keyword evidence="6" id="KW-0560">Oxidoreductase</keyword>
<feature type="transmembrane region" description="Helical" evidence="10">
    <location>
        <begin position="158"/>
        <end position="178"/>
    </location>
</feature>
<keyword evidence="7 10" id="KW-0472">Membrane</keyword>
<proteinExistence type="inferred from homology"/>
<organism evidence="12 13">
    <name type="scientific">Citricoccus muralis</name>
    <dbReference type="NCBI Taxonomy" id="169134"/>
    <lineage>
        <taxon>Bacteria</taxon>
        <taxon>Bacillati</taxon>
        <taxon>Actinomycetota</taxon>
        <taxon>Actinomycetes</taxon>
        <taxon>Micrococcales</taxon>
        <taxon>Micrococcaceae</taxon>
        <taxon>Citricoccus</taxon>
    </lineage>
</organism>
<dbReference type="SMART" id="SM00756">
    <property type="entry name" value="VKc"/>
    <property type="match status" value="1"/>
</dbReference>
<keyword evidence="9" id="KW-0676">Redox-active center</keyword>
<feature type="transmembrane region" description="Helical" evidence="10">
    <location>
        <begin position="113"/>
        <end position="137"/>
    </location>
</feature>
<evidence type="ECO:0000256" key="5">
    <source>
        <dbReference type="ARBA" id="ARBA00022989"/>
    </source>
</evidence>
<dbReference type="Gene3D" id="1.20.1440.130">
    <property type="entry name" value="VKOR domain"/>
    <property type="match status" value="1"/>
</dbReference>
<evidence type="ECO:0000256" key="8">
    <source>
        <dbReference type="ARBA" id="ARBA00023157"/>
    </source>
</evidence>
<evidence type="ECO:0000256" key="10">
    <source>
        <dbReference type="SAM" id="Phobius"/>
    </source>
</evidence>
<dbReference type="CDD" id="cd12922">
    <property type="entry name" value="VKOR_5"/>
    <property type="match status" value="1"/>
</dbReference>
<reference evidence="12 13" key="1">
    <citation type="submission" date="2023-04" db="EMBL/GenBank/DDBJ databases">
        <title>Funneling lignin-derived compounds into biodiesel using alkali-halophilic Citricoccus sp. P2.</title>
        <authorList>
            <person name="Luo C.-B."/>
        </authorList>
    </citation>
    <scope>NUCLEOTIDE SEQUENCE [LARGE SCALE GENOMIC DNA]</scope>
    <source>
        <strain evidence="12 13">P2</strain>
    </source>
</reference>
<dbReference type="EMBL" id="CP121252">
    <property type="protein sequence ID" value="WFP17913.1"/>
    <property type="molecule type" value="Genomic_DNA"/>
</dbReference>
<dbReference type="InterPro" id="IPR041714">
    <property type="entry name" value="VKOR_Actinobacteria"/>
</dbReference>
<protein>
    <submittedName>
        <fullName evidence="12">Vitamin K epoxide reductase family protein</fullName>
    </submittedName>
</protein>
<comment type="similarity">
    <text evidence="2">Belongs to the VKOR family.</text>
</comment>
<keyword evidence="3 10" id="KW-0812">Transmembrane</keyword>
<keyword evidence="5 10" id="KW-1133">Transmembrane helix</keyword>
<evidence type="ECO:0000256" key="2">
    <source>
        <dbReference type="ARBA" id="ARBA00006214"/>
    </source>
</evidence>